<dbReference type="Proteomes" id="UP000799779">
    <property type="component" value="Unassembled WGS sequence"/>
</dbReference>
<evidence type="ECO:0000313" key="2">
    <source>
        <dbReference type="Proteomes" id="UP000799779"/>
    </source>
</evidence>
<protein>
    <submittedName>
        <fullName evidence="1">Uncharacterized protein</fullName>
    </submittedName>
</protein>
<gene>
    <name evidence="1" type="ORF">P154DRAFT_248145</name>
</gene>
<organism evidence="1 2">
    <name type="scientific">Amniculicola lignicola CBS 123094</name>
    <dbReference type="NCBI Taxonomy" id="1392246"/>
    <lineage>
        <taxon>Eukaryota</taxon>
        <taxon>Fungi</taxon>
        <taxon>Dikarya</taxon>
        <taxon>Ascomycota</taxon>
        <taxon>Pezizomycotina</taxon>
        <taxon>Dothideomycetes</taxon>
        <taxon>Pleosporomycetidae</taxon>
        <taxon>Pleosporales</taxon>
        <taxon>Amniculicolaceae</taxon>
        <taxon>Amniculicola</taxon>
    </lineage>
</organism>
<dbReference type="EMBL" id="ML977603">
    <property type="protein sequence ID" value="KAF1998518.1"/>
    <property type="molecule type" value="Genomic_DNA"/>
</dbReference>
<evidence type="ECO:0000313" key="1">
    <source>
        <dbReference type="EMBL" id="KAF1998518.1"/>
    </source>
</evidence>
<proteinExistence type="predicted"/>
<accession>A0A6A5WBL2</accession>
<dbReference type="AlphaFoldDB" id="A0A6A5WBL2"/>
<keyword evidence="2" id="KW-1185">Reference proteome</keyword>
<reference evidence="1" key="1">
    <citation type="journal article" date="2020" name="Stud. Mycol.">
        <title>101 Dothideomycetes genomes: a test case for predicting lifestyles and emergence of pathogens.</title>
        <authorList>
            <person name="Haridas S."/>
            <person name="Albert R."/>
            <person name="Binder M."/>
            <person name="Bloem J."/>
            <person name="Labutti K."/>
            <person name="Salamov A."/>
            <person name="Andreopoulos B."/>
            <person name="Baker S."/>
            <person name="Barry K."/>
            <person name="Bills G."/>
            <person name="Bluhm B."/>
            <person name="Cannon C."/>
            <person name="Castanera R."/>
            <person name="Culley D."/>
            <person name="Daum C."/>
            <person name="Ezra D."/>
            <person name="Gonzalez J."/>
            <person name="Henrissat B."/>
            <person name="Kuo A."/>
            <person name="Liang C."/>
            <person name="Lipzen A."/>
            <person name="Lutzoni F."/>
            <person name="Magnuson J."/>
            <person name="Mondo S."/>
            <person name="Nolan M."/>
            <person name="Ohm R."/>
            <person name="Pangilinan J."/>
            <person name="Park H.-J."/>
            <person name="Ramirez L."/>
            <person name="Alfaro M."/>
            <person name="Sun H."/>
            <person name="Tritt A."/>
            <person name="Yoshinaga Y."/>
            <person name="Zwiers L.-H."/>
            <person name="Turgeon B."/>
            <person name="Goodwin S."/>
            <person name="Spatafora J."/>
            <person name="Crous P."/>
            <person name="Grigoriev I."/>
        </authorList>
    </citation>
    <scope>NUCLEOTIDE SEQUENCE</scope>
    <source>
        <strain evidence="1">CBS 123094</strain>
    </source>
</reference>
<sequence length="155" mass="17250">MRQLKVIPKLLLLVLGQTSVFSFLLVLQSHFETLLCANKKHSRTCTFLIHALGEKRRDLSCVYTDQKWIADRRLGIIANHNVKSPINDITRGPRLSAEESSILSQGVTHSPEMSLIRIPATTNNMQIRGTRAQLAPSSIIPPHASPQPHNSQAIT</sequence>
<name>A0A6A5WBL2_9PLEO</name>